<evidence type="ECO:0000313" key="2">
    <source>
        <dbReference type="Proteomes" id="UP000509405"/>
    </source>
</evidence>
<dbReference type="Proteomes" id="UP000509405">
    <property type="component" value="Segment"/>
</dbReference>
<organism evidence="1 2">
    <name type="scientific">Bacillus phage Novomoskovsk</name>
    <dbReference type="NCBI Taxonomy" id="2736258"/>
    <lineage>
        <taxon>Viruses</taxon>
        <taxon>Duplodnaviria</taxon>
        <taxon>Heunggongvirae</taxon>
        <taxon>Uroviricota</taxon>
        <taxon>Caudoviricetes</taxon>
        <taxon>Ehrlichviridae</taxon>
        <taxon>Andromedavirus</taxon>
        <taxon>Andromedavirus novomoskovsk</taxon>
    </lineage>
</organism>
<accession>A0A6M9Z649</accession>
<sequence>MCNWLKQKGKIFRFLSVLFSKERTYETAKKETSKVKLCSRAEEAKLKS</sequence>
<reference evidence="1 2" key="1">
    <citation type="submission" date="2020-05" db="EMBL/GenBank/DDBJ databases">
        <authorList>
            <person name="Piligrimova E."/>
            <person name="Kazantseva O."/>
            <person name="Skorynina A."/>
            <person name="Shadrin A."/>
        </authorList>
    </citation>
    <scope>NUCLEOTIDE SEQUENCE [LARGE SCALE GENOMIC DNA]</scope>
</reference>
<proteinExistence type="predicted"/>
<keyword evidence="2" id="KW-1185">Reference proteome</keyword>
<protein>
    <submittedName>
        <fullName evidence="1">Uncharacterized protein</fullName>
    </submittedName>
</protein>
<gene>
    <name evidence="1" type="ORF">Novomoskovsk_80</name>
</gene>
<name>A0A6M9Z649_9CAUD</name>
<evidence type="ECO:0000313" key="1">
    <source>
        <dbReference type="EMBL" id="QKN88268.1"/>
    </source>
</evidence>
<dbReference type="EMBL" id="MT422786">
    <property type="protein sequence ID" value="QKN88268.1"/>
    <property type="molecule type" value="Genomic_DNA"/>
</dbReference>